<dbReference type="Proteomes" id="UP001150603">
    <property type="component" value="Unassembled WGS sequence"/>
</dbReference>
<feature type="non-terminal residue" evidence="1">
    <location>
        <position position="1"/>
    </location>
</feature>
<evidence type="ECO:0000313" key="1">
    <source>
        <dbReference type="EMBL" id="KAJ1941029.1"/>
    </source>
</evidence>
<accession>A0ACC1J7U8</accession>
<keyword evidence="2" id="KW-1185">Reference proteome</keyword>
<name>A0ACC1J7U8_9FUNG</name>
<gene>
    <name evidence="1" type="primary">PUF3</name>
    <name evidence="1" type="ORF">FBU59_003624</name>
</gene>
<organism evidence="1 2">
    <name type="scientific">Linderina macrospora</name>
    <dbReference type="NCBI Taxonomy" id="4868"/>
    <lineage>
        <taxon>Eukaryota</taxon>
        <taxon>Fungi</taxon>
        <taxon>Fungi incertae sedis</taxon>
        <taxon>Zoopagomycota</taxon>
        <taxon>Kickxellomycotina</taxon>
        <taxon>Kickxellomycetes</taxon>
        <taxon>Kickxellales</taxon>
        <taxon>Kickxellaceae</taxon>
        <taxon>Linderina</taxon>
    </lineage>
</organism>
<comment type="caution">
    <text evidence="1">The sequence shown here is derived from an EMBL/GenBank/DDBJ whole genome shotgun (WGS) entry which is preliminary data.</text>
</comment>
<sequence length="190" mass="21347">LHKFTTNLVQDQYGNYVIQHVMERGQPQDRSRVCACIRGHVLQFSKHKFASNVVEKCIAYGEPEDRKALIDEIVAVRRDGVTNLVVMTKDQYANYVVQKMLDVVDEHQRDMILAKIQPHIPTLRKFTYGKHLISKVEKYMGVEESSKLSVSPELGSPEHQPTPRNSGRTATSSGSTSGGGYPRSHGHSSK</sequence>
<dbReference type="EMBL" id="JANBPW010002374">
    <property type="protein sequence ID" value="KAJ1941029.1"/>
    <property type="molecule type" value="Genomic_DNA"/>
</dbReference>
<protein>
    <submittedName>
        <fullName evidence="1">mRNA binding protein puf3</fullName>
    </submittedName>
</protein>
<reference evidence="1" key="1">
    <citation type="submission" date="2022-07" db="EMBL/GenBank/DDBJ databases">
        <title>Phylogenomic reconstructions and comparative analyses of Kickxellomycotina fungi.</title>
        <authorList>
            <person name="Reynolds N.K."/>
            <person name="Stajich J.E."/>
            <person name="Barry K."/>
            <person name="Grigoriev I.V."/>
            <person name="Crous P."/>
            <person name="Smith M.E."/>
        </authorList>
    </citation>
    <scope>NUCLEOTIDE SEQUENCE</scope>
    <source>
        <strain evidence="1">NRRL 5244</strain>
    </source>
</reference>
<proteinExistence type="predicted"/>
<evidence type="ECO:0000313" key="2">
    <source>
        <dbReference type="Proteomes" id="UP001150603"/>
    </source>
</evidence>